<comment type="caution">
    <text evidence="4">The sequence shown here is derived from an EMBL/GenBank/DDBJ whole genome shotgun (WGS) entry which is preliminary data.</text>
</comment>
<dbReference type="InterPro" id="IPR003961">
    <property type="entry name" value="FN3_dom"/>
</dbReference>
<dbReference type="Proteomes" id="UP000290809">
    <property type="component" value="Unassembled WGS sequence"/>
</dbReference>
<feature type="domain" description="Fibronectin type-III" evidence="3">
    <location>
        <begin position="1"/>
        <end position="75"/>
    </location>
</feature>
<dbReference type="Gene3D" id="2.60.40.10">
    <property type="entry name" value="Immunoglobulins"/>
    <property type="match status" value="6"/>
</dbReference>
<keyword evidence="1" id="KW-0393">Immunoglobulin domain</keyword>
<keyword evidence="5" id="KW-1185">Reference proteome</keyword>
<evidence type="ECO:0000259" key="3">
    <source>
        <dbReference type="PROSITE" id="PS50853"/>
    </source>
</evidence>
<dbReference type="InterPro" id="IPR036179">
    <property type="entry name" value="Ig-like_dom_sf"/>
</dbReference>
<evidence type="ECO:0000256" key="2">
    <source>
        <dbReference type="SAM" id="MobiDB-lite"/>
    </source>
</evidence>
<sequence>MTKIIMFHPYISYLIEKRLPRGEWRKATGSLVPGTEATVTGIEEGQTYEFRVSAVNDAGPGKPSKATEPHLVRDPVYPPGPPEGLNVEKANKNGVKLSWNKPRRDGNAPVTGYVVEKKGDDDQWIPVQNTTNPCAFVPMKEGETGQFRVRAVNSEGPGEPTKPTAVITAVDPPEPPRICTPEEGVGGPGSGVGGLKDITLKAGQELLLAAAWFGSPKPNPTWTLNEKVVKPDGKLIQISDEPPPPPANPGPGGALEQSSGGTAVLRIPKARRSDGGNYELTLTNDLGQVKTSCHVEVLDVPGPPEGPLEATDVNAEEITLKWKPPLDDGGQPISNYILEKRVKGSDNWEKVSAFLNSPNATVKNLEVGQEYEFRVMAENPMGVSEPLLTTKAIKARHPYDPPSGMKKPIIETTTDDSVTLSWEPPMKGPTTGYIVEKRPKGSREWTKANTGNVTGTEYTVKGLPKGKEFEFRIVPYNLAGNGEPSEPTELIKVQFPISNVTGTEYTVKGLPKGKEFEFRIVPYNLAGNGEPSEPTELIKVQFPITPPKIGRNVPREVTGRVGEPFKIHVPFTGSPPDKVEVTKDVIVPREVTGRVGEPFKIHVPFTGSPPDKVEVTK</sequence>
<gene>
    <name evidence="4" type="ORF">DC041_0007605</name>
</gene>
<evidence type="ECO:0000313" key="4">
    <source>
        <dbReference type="EMBL" id="RTG91253.1"/>
    </source>
</evidence>
<dbReference type="SUPFAM" id="SSF48726">
    <property type="entry name" value="Immunoglobulin"/>
    <property type="match status" value="1"/>
</dbReference>
<evidence type="ECO:0000256" key="1">
    <source>
        <dbReference type="ARBA" id="ARBA00023319"/>
    </source>
</evidence>
<organism evidence="4 5">
    <name type="scientific">Schistosoma bovis</name>
    <name type="common">Blood fluke</name>
    <dbReference type="NCBI Taxonomy" id="6184"/>
    <lineage>
        <taxon>Eukaryota</taxon>
        <taxon>Metazoa</taxon>
        <taxon>Spiralia</taxon>
        <taxon>Lophotrochozoa</taxon>
        <taxon>Platyhelminthes</taxon>
        <taxon>Trematoda</taxon>
        <taxon>Digenea</taxon>
        <taxon>Strigeidida</taxon>
        <taxon>Schistosomatoidea</taxon>
        <taxon>Schistosomatidae</taxon>
        <taxon>Schistosoma</taxon>
    </lineage>
</organism>
<dbReference type="CDD" id="cd00063">
    <property type="entry name" value="FN3"/>
    <property type="match status" value="4"/>
</dbReference>
<feature type="domain" description="Fibronectin type-III" evidence="3">
    <location>
        <begin position="401"/>
        <end position="496"/>
    </location>
</feature>
<dbReference type="FunFam" id="2.60.40.10:FF:000003">
    <property type="entry name" value="Titin isoform E"/>
    <property type="match status" value="1"/>
</dbReference>
<dbReference type="InterPro" id="IPR013783">
    <property type="entry name" value="Ig-like_fold"/>
</dbReference>
<dbReference type="SMART" id="SM00409">
    <property type="entry name" value="IG"/>
    <property type="match status" value="1"/>
</dbReference>
<dbReference type="Pfam" id="PF00041">
    <property type="entry name" value="fn3"/>
    <property type="match status" value="4"/>
</dbReference>
<feature type="region of interest" description="Disordered" evidence="2">
    <location>
        <begin position="56"/>
        <end position="85"/>
    </location>
</feature>
<feature type="domain" description="Fibronectin type-III" evidence="3">
    <location>
        <begin position="81"/>
        <end position="173"/>
    </location>
</feature>
<dbReference type="SMART" id="SM00060">
    <property type="entry name" value="FN3"/>
    <property type="match status" value="4"/>
</dbReference>
<dbReference type="STRING" id="6184.A0A430QU76"/>
<dbReference type="PANTHER" id="PTHR14340">
    <property type="entry name" value="MICROFIBRIL-ASSOCIATED GLYCOPROTEIN 3"/>
    <property type="match status" value="1"/>
</dbReference>
<feature type="region of interest" description="Disordered" evidence="2">
    <location>
        <begin position="153"/>
        <end position="175"/>
    </location>
</feature>
<name>A0A430QU76_SCHBO</name>
<feature type="domain" description="Fibronectin type-III" evidence="3">
    <location>
        <begin position="303"/>
        <end position="398"/>
    </location>
</feature>
<dbReference type="PROSITE" id="PS50853">
    <property type="entry name" value="FN3"/>
    <property type="match status" value="4"/>
</dbReference>
<dbReference type="InterPro" id="IPR036116">
    <property type="entry name" value="FN3_sf"/>
</dbReference>
<feature type="non-terminal residue" evidence="4">
    <location>
        <position position="617"/>
    </location>
</feature>
<reference evidence="4 5" key="1">
    <citation type="journal article" date="2019" name="PLoS Pathog.">
        <title>Genome sequence of the bovine parasite Schistosoma bovis Tanzania.</title>
        <authorList>
            <person name="Oey H."/>
            <person name="Zakrzewski M."/>
            <person name="Gobert G."/>
            <person name="Gravermann K."/>
            <person name="Stoye J."/>
            <person name="Jones M."/>
            <person name="Mcmanus D."/>
            <person name="Krause L."/>
        </authorList>
    </citation>
    <scope>NUCLEOTIDE SEQUENCE [LARGE SCALE GENOMIC DNA]</scope>
    <source>
        <strain evidence="4 5">TAN1997</strain>
    </source>
</reference>
<proteinExistence type="predicted"/>
<dbReference type="InterPro" id="IPR003599">
    <property type="entry name" value="Ig_sub"/>
</dbReference>
<dbReference type="EMBL" id="QMKO01000353">
    <property type="protein sequence ID" value="RTG91253.1"/>
    <property type="molecule type" value="Genomic_DNA"/>
</dbReference>
<dbReference type="AlphaFoldDB" id="A0A430QU76"/>
<dbReference type="PANTHER" id="PTHR14340:SF9">
    <property type="entry name" value="FIBRONECTIN TYPE-III DOMAIN-CONTAINING PROTEIN"/>
    <property type="match status" value="1"/>
</dbReference>
<feature type="region of interest" description="Disordered" evidence="2">
    <location>
        <begin position="235"/>
        <end position="260"/>
    </location>
</feature>
<dbReference type="SUPFAM" id="SSF49265">
    <property type="entry name" value="Fibronectin type III"/>
    <property type="match status" value="3"/>
</dbReference>
<protein>
    <recommendedName>
        <fullName evidence="3">Fibronectin type-III domain-containing protein</fullName>
    </recommendedName>
</protein>
<dbReference type="PRINTS" id="PR00014">
    <property type="entry name" value="FNTYPEIII"/>
</dbReference>
<accession>A0A430QU76</accession>
<evidence type="ECO:0000313" key="5">
    <source>
        <dbReference type="Proteomes" id="UP000290809"/>
    </source>
</evidence>